<keyword evidence="3" id="KW-1185">Reference proteome</keyword>
<reference evidence="3" key="1">
    <citation type="journal article" date="2010" name="Nat. Biotechnol.">
        <title>Draft genome sequence of the oilseed species Ricinus communis.</title>
        <authorList>
            <person name="Chan A.P."/>
            <person name="Crabtree J."/>
            <person name="Zhao Q."/>
            <person name="Lorenzi H."/>
            <person name="Orvis J."/>
            <person name="Puiu D."/>
            <person name="Melake-Berhan A."/>
            <person name="Jones K.M."/>
            <person name="Redman J."/>
            <person name="Chen G."/>
            <person name="Cahoon E.B."/>
            <person name="Gedil M."/>
            <person name="Stanke M."/>
            <person name="Haas B.J."/>
            <person name="Wortman J.R."/>
            <person name="Fraser-Liggett C.M."/>
            <person name="Ravel J."/>
            <person name="Rabinowicz P.D."/>
        </authorList>
    </citation>
    <scope>NUCLEOTIDE SEQUENCE [LARGE SCALE GENOMIC DNA]</scope>
    <source>
        <strain evidence="3">cv. Hale</strain>
    </source>
</reference>
<evidence type="ECO:0000256" key="1">
    <source>
        <dbReference type="SAM" id="MobiDB-lite"/>
    </source>
</evidence>
<feature type="region of interest" description="Disordered" evidence="1">
    <location>
        <begin position="1"/>
        <end position="29"/>
    </location>
</feature>
<dbReference type="AlphaFoldDB" id="B9SHQ9"/>
<sequence length="51" mass="5561">MARNEEESLRMDALPSPPPPPRDTYFGGETGKGTTLVLLTALPDKFIFALV</sequence>
<evidence type="ECO:0000313" key="2">
    <source>
        <dbReference type="EMBL" id="EEF36886.1"/>
    </source>
</evidence>
<proteinExistence type="predicted"/>
<gene>
    <name evidence="2" type="ORF">RCOM_0742670</name>
</gene>
<feature type="compositionally biased region" description="Basic and acidic residues" evidence="1">
    <location>
        <begin position="1"/>
        <end position="10"/>
    </location>
</feature>
<dbReference type="InParanoid" id="B9SHQ9"/>
<accession>B9SHQ9</accession>
<organism evidence="2 3">
    <name type="scientific">Ricinus communis</name>
    <name type="common">Castor bean</name>
    <dbReference type="NCBI Taxonomy" id="3988"/>
    <lineage>
        <taxon>Eukaryota</taxon>
        <taxon>Viridiplantae</taxon>
        <taxon>Streptophyta</taxon>
        <taxon>Embryophyta</taxon>
        <taxon>Tracheophyta</taxon>
        <taxon>Spermatophyta</taxon>
        <taxon>Magnoliopsida</taxon>
        <taxon>eudicotyledons</taxon>
        <taxon>Gunneridae</taxon>
        <taxon>Pentapetalae</taxon>
        <taxon>rosids</taxon>
        <taxon>fabids</taxon>
        <taxon>Malpighiales</taxon>
        <taxon>Euphorbiaceae</taxon>
        <taxon>Acalyphoideae</taxon>
        <taxon>Acalypheae</taxon>
        <taxon>Ricinus</taxon>
    </lineage>
</organism>
<name>B9SHQ9_RICCO</name>
<dbReference type="Proteomes" id="UP000008311">
    <property type="component" value="Unassembled WGS sequence"/>
</dbReference>
<evidence type="ECO:0000313" key="3">
    <source>
        <dbReference type="Proteomes" id="UP000008311"/>
    </source>
</evidence>
<dbReference type="EMBL" id="EQ973965">
    <property type="protein sequence ID" value="EEF36886.1"/>
    <property type="molecule type" value="Genomic_DNA"/>
</dbReference>
<protein>
    <submittedName>
        <fullName evidence="2">Uncharacterized protein</fullName>
    </submittedName>
</protein>